<evidence type="ECO:0000256" key="5">
    <source>
        <dbReference type="SAM" id="MobiDB-lite"/>
    </source>
</evidence>
<dbReference type="EMBL" id="CAJPDS010000100">
    <property type="protein sequence ID" value="CAF9937345.1"/>
    <property type="molecule type" value="Genomic_DNA"/>
</dbReference>
<feature type="region of interest" description="Disordered" evidence="5">
    <location>
        <begin position="382"/>
        <end position="428"/>
    </location>
</feature>
<evidence type="ECO:0000256" key="2">
    <source>
        <dbReference type="ARBA" id="ARBA00022692"/>
    </source>
</evidence>
<organism evidence="7 8">
    <name type="scientific">Heterodermia speciosa</name>
    <dbReference type="NCBI Taxonomy" id="116794"/>
    <lineage>
        <taxon>Eukaryota</taxon>
        <taxon>Fungi</taxon>
        <taxon>Dikarya</taxon>
        <taxon>Ascomycota</taxon>
        <taxon>Pezizomycotina</taxon>
        <taxon>Lecanoromycetes</taxon>
        <taxon>OSLEUM clade</taxon>
        <taxon>Lecanoromycetidae</taxon>
        <taxon>Caliciales</taxon>
        <taxon>Physciaceae</taxon>
        <taxon>Heterodermia</taxon>
    </lineage>
</organism>
<feature type="region of interest" description="Disordered" evidence="5">
    <location>
        <begin position="453"/>
        <end position="519"/>
    </location>
</feature>
<dbReference type="GO" id="GO:0005886">
    <property type="term" value="C:plasma membrane"/>
    <property type="evidence" value="ECO:0007669"/>
    <property type="project" value="TreeGrafter"/>
</dbReference>
<keyword evidence="4 6" id="KW-0472">Membrane</keyword>
<accession>A0A8H3IX48</accession>
<dbReference type="GO" id="GO:0000324">
    <property type="term" value="C:fungal-type vacuole"/>
    <property type="evidence" value="ECO:0007669"/>
    <property type="project" value="TreeGrafter"/>
</dbReference>
<dbReference type="OrthoDB" id="3926760at2759"/>
<dbReference type="PANTHER" id="PTHR31465">
    <property type="entry name" value="PROTEIN RTA1-RELATED"/>
    <property type="match status" value="1"/>
</dbReference>
<keyword evidence="2 6" id="KW-0812">Transmembrane</keyword>
<comment type="subcellular location">
    <subcellularLocation>
        <location evidence="1">Membrane</location>
        <topology evidence="1">Multi-pass membrane protein</topology>
    </subcellularLocation>
</comment>
<feature type="transmembrane region" description="Helical" evidence="6">
    <location>
        <begin position="104"/>
        <end position="130"/>
    </location>
</feature>
<feature type="compositionally biased region" description="Polar residues" evidence="5">
    <location>
        <begin position="393"/>
        <end position="404"/>
    </location>
</feature>
<name>A0A8H3IX48_9LECA</name>
<proteinExistence type="predicted"/>
<feature type="compositionally biased region" description="Pro residues" evidence="5">
    <location>
        <begin position="221"/>
        <end position="231"/>
    </location>
</feature>
<keyword evidence="3 6" id="KW-1133">Transmembrane helix</keyword>
<feature type="transmembrane region" description="Helical" evidence="6">
    <location>
        <begin position="20"/>
        <end position="41"/>
    </location>
</feature>
<evidence type="ECO:0000256" key="3">
    <source>
        <dbReference type="ARBA" id="ARBA00022989"/>
    </source>
</evidence>
<dbReference type="InterPro" id="IPR007568">
    <property type="entry name" value="RTA1"/>
</dbReference>
<evidence type="ECO:0000256" key="1">
    <source>
        <dbReference type="ARBA" id="ARBA00004141"/>
    </source>
</evidence>
<feature type="region of interest" description="Disordered" evidence="5">
    <location>
        <begin position="347"/>
        <end position="369"/>
    </location>
</feature>
<dbReference type="PANTHER" id="PTHR31465:SF9">
    <property type="entry name" value="SPHINGOID LONG-CHAIN BASE TRANSPORTER RSB1"/>
    <property type="match status" value="1"/>
</dbReference>
<feature type="compositionally biased region" description="Basic and acidic residues" evidence="5">
    <location>
        <begin position="252"/>
        <end position="266"/>
    </location>
</feature>
<dbReference type="Pfam" id="PF04479">
    <property type="entry name" value="RTA1"/>
    <property type="match status" value="1"/>
</dbReference>
<dbReference type="Proteomes" id="UP000664521">
    <property type="component" value="Unassembled WGS sequence"/>
</dbReference>
<evidence type="ECO:0000256" key="6">
    <source>
        <dbReference type="SAM" id="Phobius"/>
    </source>
</evidence>
<gene>
    <name evidence="7" type="ORF">HETSPECPRED_000504</name>
</gene>
<evidence type="ECO:0000313" key="8">
    <source>
        <dbReference type="Proteomes" id="UP000664521"/>
    </source>
</evidence>
<comment type="caution">
    <text evidence="7">The sequence shown here is derived from an EMBL/GenBank/DDBJ whole genome shotgun (WGS) entry which is preliminary data.</text>
</comment>
<evidence type="ECO:0000256" key="4">
    <source>
        <dbReference type="ARBA" id="ARBA00023136"/>
    </source>
</evidence>
<reference evidence="7" key="1">
    <citation type="submission" date="2021-03" db="EMBL/GenBank/DDBJ databases">
        <authorList>
            <person name="Tagirdzhanova G."/>
        </authorList>
    </citation>
    <scope>NUCLEOTIDE SEQUENCE</scope>
</reference>
<keyword evidence="8" id="KW-1185">Reference proteome</keyword>
<feature type="region of interest" description="Disordered" evidence="5">
    <location>
        <begin position="218"/>
        <end position="283"/>
    </location>
</feature>
<protein>
    <submittedName>
        <fullName evidence="7">Uncharacterized protein</fullName>
    </submittedName>
</protein>
<feature type="transmembrane region" description="Helical" evidence="6">
    <location>
        <begin position="62"/>
        <end position="84"/>
    </location>
</feature>
<sequence length="519" mass="55638">MASGAADGDDTGINTMIAGLAFQVASLAIFMLLCADFARCVKTGGPEYFLKTRESMARLSTSAAKVKVFIGALIIATVAIFIRSCFRVAELKGGFDGKLANQEVTFMILEGAMVAIASIALTIAHPGLIFGPFWKLARAREAVRGSNQSGSSTEDGKNVFALNARELDEHAAPDGLLLSFSILFAASLAVYENNAEIREWVDNSRRKIAVALHNFGDEIAPPYPSRSPNPPRDASTREDESPEAAERRRRARQEIIERGRVLEERRRQKQAGTRTFDDLVDKDGVLKSSGNAARSTAAEPQAETSQLKKRRVEAQGAAMGATLANPFADEVPMEFYPAAESITPVSRTRCSTPTLPASSPRETAPMTPQTPATLLIDTDDVSTHPSEQLVDLTPTSSPTVSSALSPHHDDLRSLSPLSPAMPQGPTEAPLPAPWPVSINEWAENTTASFYSAPQSQPESQVEEEEQTMDDGGALTPTISESGEHVSQIGSEDMDVMSEIGGISTPGSWTEVGSDSGEEF</sequence>
<evidence type="ECO:0000313" key="7">
    <source>
        <dbReference type="EMBL" id="CAF9937345.1"/>
    </source>
</evidence>
<dbReference type="AlphaFoldDB" id="A0A8H3IX48"/>